<dbReference type="EMBL" id="JAGTXO010000003">
    <property type="protein sequence ID" value="KAG8469050.1"/>
    <property type="molecule type" value="Genomic_DNA"/>
</dbReference>
<evidence type="ECO:0000313" key="2">
    <source>
        <dbReference type="EMBL" id="KAG8469050.1"/>
    </source>
</evidence>
<accession>A0A8J5XW55</accession>
<comment type="caution">
    <text evidence="2">The sequence shown here is derived from an EMBL/GenBank/DDBJ whole genome shotgun (WGS) entry which is preliminary data.</text>
</comment>
<evidence type="ECO:0000313" key="3">
    <source>
        <dbReference type="Proteomes" id="UP000751190"/>
    </source>
</evidence>
<gene>
    <name evidence="2" type="ORF">KFE25_007568</name>
</gene>
<reference evidence="2" key="1">
    <citation type="submission" date="2021-05" db="EMBL/GenBank/DDBJ databases">
        <title>The genome of the haptophyte Pavlova lutheri (Diacronema luteri, Pavlovales) - a model for lipid biosynthesis in eukaryotic algae.</title>
        <authorList>
            <person name="Hulatt C.J."/>
            <person name="Posewitz M.C."/>
        </authorList>
    </citation>
    <scope>NUCLEOTIDE SEQUENCE</scope>
    <source>
        <strain evidence="2">NIVA-4/92</strain>
    </source>
</reference>
<sequence>MRSRPATTRARTPAEFSPTPAVKMTRASGRTPAARRCTYWWLVPWKPYELAALAPLHAPANAAGIESTLGGGSAGGSAPAASGSYRSSWYLSDDEPQLITSTHIASTAPARAACDAEL</sequence>
<protein>
    <submittedName>
        <fullName evidence="2">Uncharacterized protein</fullName>
    </submittedName>
</protein>
<feature type="region of interest" description="Disordered" evidence="1">
    <location>
        <begin position="1"/>
        <end position="32"/>
    </location>
</feature>
<proteinExistence type="predicted"/>
<feature type="region of interest" description="Disordered" evidence="1">
    <location>
        <begin position="64"/>
        <end position="84"/>
    </location>
</feature>
<keyword evidence="3" id="KW-1185">Reference proteome</keyword>
<dbReference type="AlphaFoldDB" id="A0A8J5XW55"/>
<evidence type="ECO:0000256" key="1">
    <source>
        <dbReference type="SAM" id="MobiDB-lite"/>
    </source>
</evidence>
<name>A0A8J5XW55_DIALT</name>
<organism evidence="2 3">
    <name type="scientific">Diacronema lutheri</name>
    <name type="common">Unicellular marine alga</name>
    <name type="synonym">Monochrysis lutheri</name>
    <dbReference type="NCBI Taxonomy" id="2081491"/>
    <lineage>
        <taxon>Eukaryota</taxon>
        <taxon>Haptista</taxon>
        <taxon>Haptophyta</taxon>
        <taxon>Pavlovophyceae</taxon>
        <taxon>Pavlovales</taxon>
        <taxon>Pavlovaceae</taxon>
        <taxon>Diacronema</taxon>
    </lineage>
</organism>
<dbReference type="Proteomes" id="UP000751190">
    <property type="component" value="Unassembled WGS sequence"/>
</dbReference>
<feature type="compositionally biased region" description="Low complexity" evidence="1">
    <location>
        <begin position="1"/>
        <end position="14"/>
    </location>
</feature>